<dbReference type="InterPro" id="IPR046886">
    <property type="entry name" value="RsmE_MTase_dom"/>
</dbReference>
<comment type="similarity">
    <text evidence="2 12">Belongs to the RNA methyltransferase RsmE family.</text>
</comment>
<protein>
    <recommendedName>
        <fullName evidence="4 12">Ribosomal RNA small subunit methyltransferase E</fullName>
        <ecNumber evidence="3 12">2.1.1.193</ecNumber>
    </recommendedName>
</protein>
<dbReference type="InterPro" id="IPR029026">
    <property type="entry name" value="tRNA_m1G_MTases_N"/>
</dbReference>
<evidence type="ECO:0000256" key="8">
    <source>
        <dbReference type="ARBA" id="ARBA00022679"/>
    </source>
</evidence>
<gene>
    <name evidence="15" type="ORF">RxyAA322_08250</name>
</gene>
<name>A0A510HG86_9ACTN</name>
<dbReference type="NCBIfam" id="TIGR00046">
    <property type="entry name" value="RsmE family RNA methyltransferase"/>
    <property type="match status" value="1"/>
</dbReference>
<dbReference type="Proteomes" id="UP000318065">
    <property type="component" value="Chromosome"/>
</dbReference>
<dbReference type="OrthoDB" id="9808126at2"/>
<dbReference type="GO" id="GO:0005737">
    <property type="term" value="C:cytoplasm"/>
    <property type="evidence" value="ECO:0007669"/>
    <property type="project" value="UniProtKB-SubCell"/>
</dbReference>
<evidence type="ECO:0000256" key="10">
    <source>
        <dbReference type="ARBA" id="ARBA00025699"/>
    </source>
</evidence>
<evidence type="ECO:0000256" key="5">
    <source>
        <dbReference type="ARBA" id="ARBA00022490"/>
    </source>
</evidence>
<dbReference type="InterPro" id="IPR015947">
    <property type="entry name" value="PUA-like_sf"/>
</dbReference>
<evidence type="ECO:0000256" key="3">
    <source>
        <dbReference type="ARBA" id="ARBA00012328"/>
    </source>
</evidence>
<dbReference type="CDD" id="cd18084">
    <property type="entry name" value="RsmE-like"/>
    <property type="match status" value="1"/>
</dbReference>
<evidence type="ECO:0000313" key="16">
    <source>
        <dbReference type="Proteomes" id="UP000318065"/>
    </source>
</evidence>
<comment type="subcellular location">
    <subcellularLocation>
        <location evidence="1 12">Cytoplasm</location>
    </subcellularLocation>
</comment>
<dbReference type="PANTHER" id="PTHR30027:SF3">
    <property type="entry name" value="16S RRNA (URACIL(1498)-N(3))-METHYLTRANSFERASE"/>
    <property type="match status" value="1"/>
</dbReference>
<evidence type="ECO:0000256" key="2">
    <source>
        <dbReference type="ARBA" id="ARBA00005528"/>
    </source>
</evidence>
<dbReference type="SUPFAM" id="SSF88697">
    <property type="entry name" value="PUA domain-like"/>
    <property type="match status" value="1"/>
</dbReference>
<dbReference type="EMBL" id="AP019791">
    <property type="protein sequence ID" value="BBL78971.1"/>
    <property type="molecule type" value="Genomic_DNA"/>
</dbReference>
<dbReference type="Gene3D" id="3.40.1280.10">
    <property type="match status" value="1"/>
</dbReference>
<comment type="function">
    <text evidence="10 12">Specifically methylates the N3 position of the uracil ring of uridine 1498 (m3U1498) in 16S rRNA. Acts on the fully assembled 30S ribosomal subunit.</text>
</comment>
<evidence type="ECO:0000259" key="14">
    <source>
        <dbReference type="Pfam" id="PF20260"/>
    </source>
</evidence>
<evidence type="ECO:0000256" key="11">
    <source>
        <dbReference type="ARBA" id="ARBA00047944"/>
    </source>
</evidence>
<keyword evidence="5 12" id="KW-0963">Cytoplasm</keyword>
<evidence type="ECO:0000259" key="13">
    <source>
        <dbReference type="Pfam" id="PF04452"/>
    </source>
</evidence>
<dbReference type="InterPro" id="IPR046887">
    <property type="entry name" value="RsmE_PUA-like"/>
</dbReference>
<reference evidence="15" key="1">
    <citation type="journal article" date="2019" name="Microbiol. Resour. Announc.">
        <title>Complete Genome Sequence of Rubrobacter xylanophilus Strain AA3-22, Isolated from Arima Onsen in Japan.</title>
        <authorList>
            <person name="Tomariguchi N."/>
            <person name="Miyazaki K."/>
        </authorList>
    </citation>
    <scope>NUCLEOTIDE SEQUENCE [LARGE SCALE GENOMIC DNA]</scope>
    <source>
        <strain evidence="15">AA3-22</strain>
    </source>
</reference>
<evidence type="ECO:0000313" key="15">
    <source>
        <dbReference type="EMBL" id="BBL78971.1"/>
    </source>
</evidence>
<evidence type="ECO:0000256" key="9">
    <source>
        <dbReference type="ARBA" id="ARBA00022691"/>
    </source>
</evidence>
<evidence type="ECO:0000256" key="6">
    <source>
        <dbReference type="ARBA" id="ARBA00022552"/>
    </source>
</evidence>
<evidence type="ECO:0000256" key="12">
    <source>
        <dbReference type="PIRNR" id="PIRNR015601"/>
    </source>
</evidence>
<dbReference type="Pfam" id="PF20260">
    <property type="entry name" value="PUA_4"/>
    <property type="match status" value="1"/>
</dbReference>
<evidence type="ECO:0000256" key="1">
    <source>
        <dbReference type="ARBA" id="ARBA00004496"/>
    </source>
</evidence>
<dbReference type="AlphaFoldDB" id="A0A510HG86"/>
<evidence type="ECO:0000256" key="4">
    <source>
        <dbReference type="ARBA" id="ARBA00013673"/>
    </source>
</evidence>
<proteinExistence type="inferred from homology"/>
<feature type="domain" description="Ribosomal RNA small subunit methyltransferase E PUA-like" evidence="14">
    <location>
        <begin position="25"/>
        <end position="55"/>
    </location>
</feature>
<keyword evidence="9 12" id="KW-0949">S-adenosyl-L-methionine</keyword>
<sequence>MVTRIFLEDRLEPGEVFALPRGEDHHLRRVLRARSGERFEAVDAVGRLFMAELREGASAEAVELLNEAGVEERAEVWLYQAVPKGKRMDLLVEKATEVGVAGITPLVCERSVVRPGGNKVERWRRIAESAARQALRLRVPEVREPVVFREAVREVRERGVLLHNSPGLDPLEERARGAVALLVGPEGGWSANEIEEALRCGLSLAQLGPFRLRSETAGVVAVARVRAMLENGTVTEDERSHR</sequence>
<keyword evidence="7 12" id="KW-0489">Methyltransferase</keyword>
<dbReference type="GO" id="GO:0070475">
    <property type="term" value="P:rRNA base methylation"/>
    <property type="evidence" value="ECO:0007669"/>
    <property type="project" value="TreeGrafter"/>
</dbReference>
<dbReference type="InterPro" id="IPR006700">
    <property type="entry name" value="RsmE"/>
</dbReference>
<dbReference type="SUPFAM" id="SSF75217">
    <property type="entry name" value="alpha/beta knot"/>
    <property type="match status" value="1"/>
</dbReference>
<evidence type="ECO:0000256" key="7">
    <source>
        <dbReference type="ARBA" id="ARBA00022603"/>
    </source>
</evidence>
<dbReference type="GO" id="GO:0070042">
    <property type="term" value="F:rRNA (uridine-N3-)-methyltransferase activity"/>
    <property type="evidence" value="ECO:0007669"/>
    <property type="project" value="TreeGrafter"/>
</dbReference>
<dbReference type="PIRSF" id="PIRSF015601">
    <property type="entry name" value="MTase_slr0722"/>
    <property type="match status" value="1"/>
</dbReference>
<dbReference type="Pfam" id="PF04452">
    <property type="entry name" value="Methyltrans_RNA"/>
    <property type="match status" value="1"/>
</dbReference>
<keyword evidence="16" id="KW-1185">Reference proteome</keyword>
<organism evidence="15 16">
    <name type="scientific">Rubrobacter xylanophilus</name>
    <dbReference type="NCBI Taxonomy" id="49319"/>
    <lineage>
        <taxon>Bacteria</taxon>
        <taxon>Bacillati</taxon>
        <taxon>Actinomycetota</taxon>
        <taxon>Rubrobacteria</taxon>
        <taxon>Rubrobacterales</taxon>
        <taxon>Rubrobacteraceae</taxon>
        <taxon>Rubrobacter</taxon>
    </lineage>
</organism>
<keyword evidence="6 12" id="KW-0698">rRNA processing</keyword>
<feature type="domain" description="Ribosomal RNA small subunit methyltransferase E methyltransferase" evidence="13">
    <location>
        <begin position="72"/>
        <end position="225"/>
    </location>
</feature>
<accession>A0A510HG86</accession>
<dbReference type="InterPro" id="IPR029028">
    <property type="entry name" value="Alpha/beta_knot_MTases"/>
</dbReference>
<dbReference type="EC" id="2.1.1.193" evidence="3 12"/>
<keyword evidence="8 12" id="KW-0808">Transferase</keyword>
<dbReference type="PANTHER" id="PTHR30027">
    <property type="entry name" value="RIBOSOMAL RNA SMALL SUBUNIT METHYLTRANSFERASE E"/>
    <property type="match status" value="1"/>
</dbReference>
<comment type="catalytic activity">
    <reaction evidence="11 12">
        <text>uridine(1498) in 16S rRNA + S-adenosyl-L-methionine = N(3)-methyluridine(1498) in 16S rRNA + S-adenosyl-L-homocysteine + H(+)</text>
        <dbReference type="Rhea" id="RHEA:42920"/>
        <dbReference type="Rhea" id="RHEA-COMP:10283"/>
        <dbReference type="Rhea" id="RHEA-COMP:10284"/>
        <dbReference type="ChEBI" id="CHEBI:15378"/>
        <dbReference type="ChEBI" id="CHEBI:57856"/>
        <dbReference type="ChEBI" id="CHEBI:59789"/>
        <dbReference type="ChEBI" id="CHEBI:65315"/>
        <dbReference type="ChEBI" id="CHEBI:74502"/>
        <dbReference type="EC" id="2.1.1.193"/>
    </reaction>
</comment>